<accession>A0A0U2IVJ5</accession>
<feature type="transmembrane region" description="Helical" evidence="1">
    <location>
        <begin position="123"/>
        <end position="142"/>
    </location>
</feature>
<evidence type="ECO:0000313" key="2">
    <source>
        <dbReference type="EMBL" id="ALS46247.1"/>
    </source>
</evidence>
<keyword evidence="2" id="KW-0496">Mitochondrion</keyword>
<feature type="transmembrane region" description="Helical" evidence="1">
    <location>
        <begin position="49"/>
        <end position="67"/>
    </location>
</feature>
<evidence type="ECO:0000256" key="1">
    <source>
        <dbReference type="SAM" id="Phobius"/>
    </source>
</evidence>
<protein>
    <submittedName>
        <fullName evidence="2">NADH dehydrogenase subunit 6</fullName>
    </submittedName>
</protein>
<geneLocation type="mitochondrion" evidence="2"/>
<keyword evidence="1" id="KW-1133">Transmembrane helix</keyword>
<reference evidence="2" key="1">
    <citation type="journal article" date="2015" name="Genome Biol. Evol.">
        <title>The Utility of Genome Skimming for Phylogenomic Analyses as Demonstrated for Glycerid Relationships (Annelida, Glyceridae).</title>
        <authorList>
            <person name="Richter S."/>
            <person name="Schwarz F."/>
            <person name="Hering L."/>
            <person name="Boggemann M."/>
            <person name="Bleidorn C."/>
        </authorList>
    </citation>
    <scope>NUCLEOTIDE SEQUENCE</scope>
    <source>
        <strain evidence="2">FS15</strain>
        <tissue evidence="2">Body wall</tissue>
    </source>
</reference>
<keyword evidence="1" id="KW-0812">Transmembrane</keyword>
<keyword evidence="1" id="KW-0472">Membrane</keyword>
<name>A0A0U2IVJ5_9ANNE</name>
<dbReference type="AlphaFoldDB" id="A0A0U2IVJ5"/>
<gene>
    <name evidence="2" type="primary">nad6</name>
</gene>
<proteinExistence type="predicted"/>
<organism evidence="2">
    <name type="scientific">Glycera unicornis</name>
    <dbReference type="NCBI Taxonomy" id="529288"/>
    <lineage>
        <taxon>Eukaryota</taxon>
        <taxon>Metazoa</taxon>
        <taxon>Spiralia</taxon>
        <taxon>Lophotrochozoa</taxon>
        <taxon>Annelida</taxon>
        <taxon>Polychaeta</taxon>
        <taxon>Errantia</taxon>
        <taxon>Phyllodocida</taxon>
        <taxon>Glyceridae</taxon>
        <taxon>Glycera</taxon>
    </lineage>
</organism>
<dbReference type="EMBL" id="KT989324">
    <property type="protein sequence ID" value="ALS46247.1"/>
    <property type="molecule type" value="Genomic_DNA"/>
</dbReference>
<sequence length="154" mass="16964">MTSMFMTLTLSMGLSTILSSSPLTLGLWILMLALLTAAAAALSMASWFGFIIFLIYVGGMLVMFAYFSAIQPNQQFKMTTPLTATTITCLALPLYHNDATTNTLTNTNWWVSAMYDPVNTPSLIFLALVLFLALVSIVKISFLNRAPLRPFTYV</sequence>